<keyword evidence="2" id="KW-0812">Transmembrane</keyword>
<evidence type="ECO:0000313" key="4">
    <source>
        <dbReference type="Proteomes" id="UP000001307"/>
    </source>
</evidence>
<keyword evidence="2" id="KW-1133">Transmembrane helix</keyword>
<reference evidence="3" key="1">
    <citation type="journal article" date="2010" name="Science">
        <title>Plasticity of animal genome architecture unmasked by rapid evolution of a pelagic tunicate.</title>
        <authorList>
            <person name="Denoeud F."/>
            <person name="Henriet S."/>
            <person name="Mungpakdee S."/>
            <person name="Aury J.M."/>
            <person name="Da Silva C."/>
            <person name="Brinkmann H."/>
            <person name="Mikhaleva J."/>
            <person name="Olsen L.C."/>
            <person name="Jubin C."/>
            <person name="Canestro C."/>
            <person name="Bouquet J.M."/>
            <person name="Danks G."/>
            <person name="Poulain J."/>
            <person name="Campsteijn C."/>
            <person name="Adamski M."/>
            <person name="Cross I."/>
            <person name="Yadetie F."/>
            <person name="Muffato M."/>
            <person name="Louis A."/>
            <person name="Butcher S."/>
            <person name="Tsagkogeorga G."/>
            <person name="Konrad A."/>
            <person name="Singh S."/>
            <person name="Jensen M.F."/>
            <person name="Cong E.H."/>
            <person name="Eikeseth-Otteraa H."/>
            <person name="Noel B."/>
            <person name="Anthouard V."/>
            <person name="Porcel B.M."/>
            <person name="Kachouri-Lafond R."/>
            <person name="Nishino A."/>
            <person name="Ugolini M."/>
            <person name="Chourrout P."/>
            <person name="Nishida H."/>
            <person name="Aasland R."/>
            <person name="Huzurbazar S."/>
            <person name="Westhof E."/>
            <person name="Delsuc F."/>
            <person name="Lehrach H."/>
            <person name="Reinhardt R."/>
            <person name="Weissenbach J."/>
            <person name="Roy S.W."/>
            <person name="Artiguenave F."/>
            <person name="Postlethwait J.H."/>
            <person name="Manak J.R."/>
            <person name="Thompson E.M."/>
            <person name="Jaillon O."/>
            <person name="Du Pasquier L."/>
            <person name="Boudinot P."/>
            <person name="Liberles D.A."/>
            <person name="Volff J.N."/>
            <person name="Philippe H."/>
            <person name="Lenhard B."/>
            <person name="Roest Crollius H."/>
            <person name="Wincker P."/>
            <person name="Chourrout D."/>
        </authorList>
    </citation>
    <scope>NUCLEOTIDE SEQUENCE [LARGE SCALE GENOMIC DNA]</scope>
</reference>
<feature type="region of interest" description="Disordered" evidence="1">
    <location>
        <begin position="89"/>
        <end position="110"/>
    </location>
</feature>
<keyword evidence="2" id="KW-0472">Membrane</keyword>
<dbReference type="Proteomes" id="UP000001307">
    <property type="component" value="Unassembled WGS sequence"/>
</dbReference>
<proteinExistence type="predicted"/>
<evidence type="ECO:0000313" key="3">
    <source>
        <dbReference type="EMBL" id="CBY17787.1"/>
    </source>
</evidence>
<accession>E4Y2Q6</accession>
<protein>
    <submittedName>
        <fullName evidence="3">Uncharacterized protein</fullName>
    </submittedName>
</protein>
<dbReference type="InParanoid" id="E4Y2Q6"/>
<dbReference type="AlphaFoldDB" id="E4Y2Q6"/>
<name>E4Y2Q6_OIKDI</name>
<gene>
    <name evidence="3" type="ORF">GSOID_T00016460001</name>
</gene>
<keyword evidence="4" id="KW-1185">Reference proteome</keyword>
<evidence type="ECO:0000256" key="1">
    <source>
        <dbReference type="SAM" id="MobiDB-lite"/>
    </source>
</evidence>
<sequence>MSDFSSKGGKDEADLESLNKRRKESLVAELAALKKLRQNEEGKEIPIQMKAIFSICLIAIVCGAVYAFVPADDEPTFLNLDLDQENLCPSLHRESPDPVDYEYLDRSHNK</sequence>
<dbReference type="EMBL" id="FN653916">
    <property type="protein sequence ID" value="CBY17787.1"/>
    <property type="molecule type" value="Genomic_DNA"/>
</dbReference>
<organism evidence="3">
    <name type="scientific">Oikopleura dioica</name>
    <name type="common">Tunicate</name>
    <dbReference type="NCBI Taxonomy" id="34765"/>
    <lineage>
        <taxon>Eukaryota</taxon>
        <taxon>Metazoa</taxon>
        <taxon>Chordata</taxon>
        <taxon>Tunicata</taxon>
        <taxon>Appendicularia</taxon>
        <taxon>Copelata</taxon>
        <taxon>Oikopleuridae</taxon>
        <taxon>Oikopleura</taxon>
    </lineage>
</organism>
<feature type="transmembrane region" description="Helical" evidence="2">
    <location>
        <begin position="51"/>
        <end position="69"/>
    </location>
</feature>
<evidence type="ECO:0000256" key="2">
    <source>
        <dbReference type="SAM" id="Phobius"/>
    </source>
</evidence>